<evidence type="ECO:0000256" key="10">
    <source>
        <dbReference type="SAM" id="Phobius"/>
    </source>
</evidence>
<evidence type="ECO:0000256" key="3">
    <source>
        <dbReference type="ARBA" id="ARBA00022475"/>
    </source>
</evidence>
<feature type="transmembrane region" description="Helical" evidence="10">
    <location>
        <begin position="67"/>
        <end position="91"/>
    </location>
</feature>
<dbReference type="NCBIfam" id="TIGR00933">
    <property type="entry name" value="2a38"/>
    <property type="match status" value="1"/>
</dbReference>
<feature type="transmembrane region" description="Helical" evidence="10">
    <location>
        <begin position="378"/>
        <end position="399"/>
    </location>
</feature>
<protein>
    <submittedName>
        <fullName evidence="11">TrkH family potassium uptake protein</fullName>
    </submittedName>
</protein>
<dbReference type="GO" id="GO:0015379">
    <property type="term" value="F:potassium:chloride symporter activity"/>
    <property type="evidence" value="ECO:0007669"/>
    <property type="project" value="InterPro"/>
</dbReference>
<dbReference type="PANTHER" id="PTHR32024">
    <property type="entry name" value="TRK SYSTEM POTASSIUM UPTAKE PROTEIN TRKG-RELATED"/>
    <property type="match status" value="1"/>
</dbReference>
<comment type="subcellular location">
    <subcellularLocation>
        <location evidence="1">Cell membrane</location>
        <topology evidence="1">Multi-pass membrane protein</topology>
    </subcellularLocation>
</comment>
<keyword evidence="5 10" id="KW-0812">Transmembrane</keyword>
<evidence type="ECO:0000256" key="6">
    <source>
        <dbReference type="ARBA" id="ARBA00022958"/>
    </source>
</evidence>
<evidence type="ECO:0000256" key="2">
    <source>
        <dbReference type="ARBA" id="ARBA00022448"/>
    </source>
</evidence>
<dbReference type="GO" id="GO:0005886">
    <property type="term" value="C:plasma membrane"/>
    <property type="evidence" value="ECO:0007669"/>
    <property type="project" value="UniProtKB-SubCell"/>
</dbReference>
<feature type="transmembrane region" description="Helical" evidence="10">
    <location>
        <begin position="344"/>
        <end position="366"/>
    </location>
</feature>
<evidence type="ECO:0000256" key="8">
    <source>
        <dbReference type="ARBA" id="ARBA00023065"/>
    </source>
</evidence>
<feature type="transmembrane region" description="Helical" evidence="10">
    <location>
        <begin position="181"/>
        <end position="202"/>
    </location>
</feature>
<organism evidence="11 12">
    <name type="scientific">Symplocastrum torsivum CPER-KK1</name>
    <dbReference type="NCBI Taxonomy" id="450513"/>
    <lineage>
        <taxon>Bacteria</taxon>
        <taxon>Bacillati</taxon>
        <taxon>Cyanobacteriota</taxon>
        <taxon>Cyanophyceae</taxon>
        <taxon>Oscillatoriophycideae</taxon>
        <taxon>Oscillatoriales</taxon>
        <taxon>Microcoleaceae</taxon>
        <taxon>Symplocastrum</taxon>
    </lineage>
</organism>
<reference evidence="11" key="1">
    <citation type="submission" date="2021-05" db="EMBL/GenBank/DDBJ databases">
        <authorList>
            <person name="Pietrasiak N."/>
            <person name="Ward R."/>
            <person name="Stajich J.E."/>
            <person name="Kurbessoian T."/>
        </authorList>
    </citation>
    <scope>NUCLEOTIDE SEQUENCE</scope>
    <source>
        <strain evidence="11">CPER-KK1</strain>
    </source>
</reference>
<feature type="transmembrane region" description="Helical" evidence="10">
    <location>
        <begin position="117"/>
        <end position="138"/>
    </location>
</feature>
<evidence type="ECO:0000313" key="12">
    <source>
        <dbReference type="Proteomes" id="UP000753908"/>
    </source>
</evidence>
<evidence type="ECO:0000313" key="11">
    <source>
        <dbReference type="EMBL" id="MBW4547649.1"/>
    </source>
</evidence>
<evidence type="ECO:0000256" key="5">
    <source>
        <dbReference type="ARBA" id="ARBA00022692"/>
    </source>
</evidence>
<dbReference type="Proteomes" id="UP000753908">
    <property type="component" value="Unassembled WGS sequence"/>
</dbReference>
<dbReference type="PANTHER" id="PTHR32024:SF1">
    <property type="entry name" value="KTR SYSTEM POTASSIUM UPTAKE PROTEIN B"/>
    <property type="match status" value="1"/>
</dbReference>
<feature type="transmembrane region" description="Helical" evidence="10">
    <location>
        <begin position="150"/>
        <end position="169"/>
    </location>
</feature>
<dbReference type="InterPro" id="IPR003445">
    <property type="entry name" value="Cat_transpt"/>
</dbReference>
<keyword evidence="8" id="KW-0406">Ion transport</keyword>
<reference evidence="11" key="2">
    <citation type="journal article" date="2022" name="Microbiol. Resour. Announc.">
        <title>Metagenome Sequencing to Explore Phylogenomics of Terrestrial Cyanobacteria.</title>
        <authorList>
            <person name="Ward R.D."/>
            <person name="Stajich J.E."/>
            <person name="Johansen J.R."/>
            <person name="Huntemann M."/>
            <person name="Clum A."/>
            <person name="Foster B."/>
            <person name="Foster B."/>
            <person name="Roux S."/>
            <person name="Palaniappan K."/>
            <person name="Varghese N."/>
            <person name="Mukherjee S."/>
            <person name="Reddy T.B.K."/>
            <person name="Daum C."/>
            <person name="Copeland A."/>
            <person name="Chen I.A."/>
            <person name="Ivanova N.N."/>
            <person name="Kyrpides N.C."/>
            <person name="Shapiro N."/>
            <person name="Eloe-Fadrosh E.A."/>
            <person name="Pietrasiak N."/>
        </authorList>
    </citation>
    <scope>NUCLEOTIDE SEQUENCE</scope>
    <source>
        <strain evidence="11">CPER-KK1</strain>
    </source>
</reference>
<feature type="transmembrane region" description="Helical" evidence="10">
    <location>
        <begin position="33"/>
        <end position="55"/>
    </location>
</feature>
<comment type="caution">
    <text evidence="11">The sequence shown here is derived from an EMBL/GenBank/DDBJ whole genome shotgun (WGS) entry which is preliminary data.</text>
</comment>
<evidence type="ECO:0000256" key="1">
    <source>
        <dbReference type="ARBA" id="ARBA00004651"/>
    </source>
</evidence>
<dbReference type="Pfam" id="PF02386">
    <property type="entry name" value="TrkH"/>
    <property type="match status" value="1"/>
</dbReference>
<sequence>MTISRTVCLGFLALITVGTLLLMMPFSASTGTWIPPLVALFTATSAVCVTGLSVVDPGSYFSFWGQFLIAALVQIGGLGYMTTTTFLILLVGRRFDLRHKIAIQQDLDRPGLQGSTLIIRSIVATTLLFEITGVFLLLPVFVPDFGWQRGLWFAIFHSINSWNNAGFGLLRDNFISYQSSILLNLVVTALIIFGGIGYRVIFELFLWLRDRLLNKSRRIVFSLNFKVSISTTLFLLAFGTVAFFLTELNNPGTFGSMSLGNKLMAAWFQSVTTRTAGFNTIDFSKVTTTGLFLTIGLMFIGASPGGTGGGIKTTTLRILFSCTKAILQGKEEVELYQRQVPLSLILKAIGVLVGSVTTVIISLALISLTEPKFDFIQLLFEVVSAFATVGLSTGITASVSAWAKLVLIVTMYVGRVGVLLLMAALLGDPRPSAIHYPEENVLVG</sequence>
<keyword evidence="6" id="KW-0630">Potassium</keyword>
<feature type="transmembrane region" description="Helical" evidence="10">
    <location>
        <begin position="223"/>
        <end position="245"/>
    </location>
</feature>
<keyword evidence="9 10" id="KW-0472">Membrane</keyword>
<gene>
    <name evidence="11" type="ORF">KME25_24885</name>
</gene>
<keyword evidence="3" id="KW-1003">Cell membrane</keyword>
<proteinExistence type="predicted"/>
<accession>A0A951UC75</accession>
<name>A0A951UC75_9CYAN</name>
<evidence type="ECO:0000256" key="9">
    <source>
        <dbReference type="ARBA" id="ARBA00023136"/>
    </source>
</evidence>
<keyword evidence="2" id="KW-0813">Transport</keyword>
<keyword evidence="7 10" id="KW-1133">Transmembrane helix</keyword>
<dbReference type="EMBL" id="JAHHIF010000045">
    <property type="protein sequence ID" value="MBW4547649.1"/>
    <property type="molecule type" value="Genomic_DNA"/>
</dbReference>
<keyword evidence="4" id="KW-0633">Potassium transport</keyword>
<dbReference type="InterPro" id="IPR004772">
    <property type="entry name" value="TrkH"/>
</dbReference>
<dbReference type="AlphaFoldDB" id="A0A951UC75"/>
<feature type="transmembrane region" description="Helical" evidence="10">
    <location>
        <begin position="7"/>
        <end position="27"/>
    </location>
</feature>
<feature type="transmembrane region" description="Helical" evidence="10">
    <location>
        <begin position="405"/>
        <end position="426"/>
    </location>
</feature>
<evidence type="ECO:0000256" key="4">
    <source>
        <dbReference type="ARBA" id="ARBA00022538"/>
    </source>
</evidence>
<evidence type="ECO:0000256" key="7">
    <source>
        <dbReference type="ARBA" id="ARBA00022989"/>
    </source>
</evidence>